<dbReference type="AlphaFoldDB" id="A0A835S7K5"/>
<sequence>MLSMKSSAARTGAMARSSAPSVRLVAGRAPVTCGAASTPTAWDSWSSYISKHRADSASAPVTKAEKDYGREIAAAIKSTAGAFKPKYASAAGSGGGAAHAGIADFKLSHVGNVNLAELRDLHERLEAIACVQLKQALGKPESAELDAACISFTTTDVDAALCVSGVTLQQGLDKTALIAFVTTETERQASWSRLEGLILHWGATDSAGGAWGLPPQGWAASPNKVTDAGGAWQCGFEKQNMSGPEGNSAVYVLLLQVPLRGILKSGGLVYVLKATAGQNTRWLKDEATKKDFFLDTTRLPVIKV</sequence>
<name>A0A835S7K5_CHLIN</name>
<evidence type="ECO:0000313" key="1">
    <source>
        <dbReference type="EMBL" id="KAG2422212.1"/>
    </source>
</evidence>
<accession>A0A835S7K5</accession>
<dbReference type="Proteomes" id="UP000650467">
    <property type="component" value="Unassembled WGS sequence"/>
</dbReference>
<organism evidence="1 2">
    <name type="scientific">Chlamydomonas incerta</name>
    <dbReference type="NCBI Taxonomy" id="51695"/>
    <lineage>
        <taxon>Eukaryota</taxon>
        <taxon>Viridiplantae</taxon>
        <taxon>Chlorophyta</taxon>
        <taxon>core chlorophytes</taxon>
        <taxon>Chlorophyceae</taxon>
        <taxon>CS clade</taxon>
        <taxon>Chlamydomonadales</taxon>
        <taxon>Chlamydomonadaceae</taxon>
        <taxon>Chlamydomonas</taxon>
    </lineage>
</organism>
<dbReference type="OrthoDB" id="525529at2759"/>
<proteinExistence type="predicted"/>
<keyword evidence="2" id="KW-1185">Reference proteome</keyword>
<evidence type="ECO:0000313" key="2">
    <source>
        <dbReference type="Proteomes" id="UP000650467"/>
    </source>
</evidence>
<comment type="caution">
    <text evidence="1">The sequence shown here is derived from an EMBL/GenBank/DDBJ whole genome shotgun (WGS) entry which is preliminary data.</text>
</comment>
<gene>
    <name evidence="1" type="ORF">HXX76_016212</name>
</gene>
<dbReference type="EMBL" id="JAEHOC010000155">
    <property type="protein sequence ID" value="KAG2422212.1"/>
    <property type="molecule type" value="Genomic_DNA"/>
</dbReference>
<protein>
    <submittedName>
        <fullName evidence="1">Uncharacterized protein</fullName>
    </submittedName>
</protein>
<reference evidence="1" key="1">
    <citation type="journal article" date="2020" name="bioRxiv">
        <title>Comparative genomics of Chlamydomonas.</title>
        <authorList>
            <person name="Craig R.J."/>
            <person name="Hasan A.R."/>
            <person name="Ness R.W."/>
            <person name="Keightley P.D."/>
        </authorList>
    </citation>
    <scope>NUCLEOTIDE SEQUENCE</scope>
    <source>
        <strain evidence="1">SAG 7.73</strain>
    </source>
</reference>